<feature type="transmembrane region" description="Helical" evidence="2">
    <location>
        <begin position="304"/>
        <end position="322"/>
    </location>
</feature>
<evidence type="ECO:0000313" key="5">
    <source>
        <dbReference type="Proteomes" id="UP000638313"/>
    </source>
</evidence>
<feature type="transmembrane region" description="Helical" evidence="2">
    <location>
        <begin position="417"/>
        <end position="437"/>
    </location>
</feature>
<keyword evidence="2" id="KW-0812">Transmembrane</keyword>
<evidence type="ECO:0000256" key="2">
    <source>
        <dbReference type="SAM" id="Phobius"/>
    </source>
</evidence>
<dbReference type="AlphaFoldDB" id="A0A919B4Q1"/>
<feature type="compositionally biased region" description="Low complexity" evidence="1">
    <location>
        <begin position="581"/>
        <end position="593"/>
    </location>
</feature>
<accession>A0A919B4Q1</accession>
<feature type="transmembrane region" description="Helical" evidence="2">
    <location>
        <begin position="358"/>
        <end position="376"/>
    </location>
</feature>
<evidence type="ECO:0008006" key="6">
    <source>
        <dbReference type="Google" id="ProtNLM"/>
    </source>
</evidence>
<keyword evidence="2" id="KW-0472">Membrane</keyword>
<keyword evidence="3" id="KW-0732">Signal</keyword>
<gene>
    <name evidence="4" type="ORF">GCM10010218_31510</name>
</gene>
<reference evidence="4" key="1">
    <citation type="journal article" date="2014" name="Int. J. Syst. Evol. Microbiol.">
        <title>Complete genome sequence of Corynebacterium casei LMG S-19264T (=DSM 44701T), isolated from a smear-ripened cheese.</title>
        <authorList>
            <consortium name="US DOE Joint Genome Institute (JGI-PGF)"/>
            <person name="Walter F."/>
            <person name="Albersmeier A."/>
            <person name="Kalinowski J."/>
            <person name="Ruckert C."/>
        </authorList>
    </citation>
    <scope>NUCLEOTIDE SEQUENCE</scope>
    <source>
        <strain evidence="4">JCM 4059</strain>
    </source>
</reference>
<feature type="transmembrane region" description="Helical" evidence="2">
    <location>
        <begin position="328"/>
        <end position="351"/>
    </location>
</feature>
<feature type="chain" id="PRO_5039365328" description="TrbL/VirB6 plasmid conjugal transfer protein" evidence="3">
    <location>
        <begin position="29"/>
        <end position="645"/>
    </location>
</feature>
<feature type="transmembrane region" description="Helical" evidence="2">
    <location>
        <begin position="388"/>
        <end position="410"/>
    </location>
</feature>
<protein>
    <recommendedName>
        <fullName evidence="6">TrbL/VirB6 plasmid conjugal transfer protein</fullName>
    </recommendedName>
</protein>
<name>A0A919B4Q1_9ACTN</name>
<dbReference type="Proteomes" id="UP000638313">
    <property type="component" value="Unassembled WGS sequence"/>
</dbReference>
<evidence type="ECO:0000256" key="1">
    <source>
        <dbReference type="SAM" id="MobiDB-lite"/>
    </source>
</evidence>
<keyword evidence="2" id="KW-1133">Transmembrane helix</keyword>
<feature type="region of interest" description="Disordered" evidence="1">
    <location>
        <begin position="581"/>
        <end position="645"/>
    </location>
</feature>
<proteinExistence type="predicted"/>
<feature type="signal peptide" evidence="3">
    <location>
        <begin position="1"/>
        <end position="28"/>
    </location>
</feature>
<feature type="compositionally biased region" description="Polar residues" evidence="1">
    <location>
        <begin position="604"/>
        <end position="613"/>
    </location>
</feature>
<comment type="caution">
    <text evidence="4">The sequence shown here is derived from an EMBL/GenBank/DDBJ whole genome shotgun (WGS) entry which is preliminary data.</text>
</comment>
<sequence>MSRALAWASTLACALMAFLVIAAPPAMAGAKPPAPYPKEFAEAQAYGDIIGINKKTGEYCNYSQQVNSGEKGPCRRPDDCQDFPAGTGICEYEDSKKPEDQQKINENELKRWEEKADSKQPGYEEVKKRLTECVKKGEPFQECQRKATDQGSLPAEVGNWIAGKISKLASDALKAAAAAIGESVVWLLKEFAKAFNSFSTIDLKKTGIGPIAGIMWALSALVAAFLLLIQFGKLAVSQQGGPLVTAVTGLAKWALVISVYITATQTALNWSDTLSTALVNYTFDGGGSGDGDATKAMQVQLGKLFAGLVGAGGATATGAALVGGTGVLAQAVGVTIVIGVLCIVAIGALWIEMLMRQAGIMVLVTVMPLVLAGQMADATREWWPKTRNALIALVLMKPVIVICFSIGFSAMAKGDGIYNVLAGLLIFILAAFAWPVLAKFMTFTSNGSGNAAAAGLMGVIGGSVSSAFGGNQPSLAGPGTVGDGSGYTQAVEDDNAATVGNGGASGSFWSKSADALASKMRGSGSFGSQLKGSVGMGFQVAAAGKNMLETAGANTAAHAGLDQGAQGASQVIVPRRLDAQTAAPTTDAAPSQARESEPPPVPAQSPTQETQRPSAIATGATEPPLGDPVPTKLAQLPPAPNSEGS</sequence>
<evidence type="ECO:0000313" key="4">
    <source>
        <dbReference type="EMBL" id="GHF47788.1"/>
    </source>
</evidence>
<evidence type="ECO:0000256" key="3">
    <source>
        <dbReference type="SAM" id="SignalP"/>
    </source>
</evidence>
<dbReference type="EMBL" id="BNBD01000005">
    <property type="protein sequence ID" value="GHF47788.1"/>
    <property type="molecule type" value="Genomic_DNA"/>
</dbReference>
<organism evidence="4 5">
    <name type="scientific">Streptomyces mashuensis</name>
    <dbReference type="NCBI Taxonomy" id="33904"/>
    <lineage>
        <taxon>Bacteria</taxon>
        <taxon>Bacillati</taxon>
        <taxon>Actinomycetota</taxon>
        <taxon>Actinomycetes</taxon>
        <taxon>Kitasatosporales</taxon>
        <taxon>Streptomycetaceae</taxon>
        <taxon>Streptomyces</taxon>
    </lineage>
</organism>
<feature type="transmembrane region" description="Helical" evidence="2">
    <location>
        <begin position="207"/>
        <end position="229"/>
    </location>
</feature>
<keyword evidence="5" id="KW-1185">Reference proteome</keyword>
<reference evidence="4" key="2">
    <citation type="submission" date="2020-09" db="EMBL/GenBank/DDBJ databases">
        <authorList>
            <person name="Sun Q."/>
            <person name="Ohkuma M."/>
        </authorList>
    </citation>
    <scope>NUCLEOTIDE SEQUENCE</scope>
    <source>
        <strain evidence="4">JCM 4059</strain>
    </source>
</reference>